<evidence type="ECO:0000256" key="1">
    <source>
        <dbReference type="ARBA" id="ARBA00001933"/>
    </source>
</evidence>
<dbReference type="NCBIfam" id="NF005744">
    <property type="entry name" value="PRK07568.1"/>
    <property type="match status" value="1"/>
</dbReference>
<dbReference type="GO" id="GO:0030170">
    <property type="term" value="F:pyridoxal phosphate binding"/>
    <property type="evidence" value="ECO:0007669"/>
    <property type="project" value="InterPro"/>
</dbReference>
<dbReference type="Gene3D" id="3.40.640.10">
    <property type="entry name" value="Type I PLP-dependent aspartate aminotransferase-like (Major domain)"/>
    <property type="match status" value="1"/>
</dbReference>
<dbReference type="PANTHER" id="PTHR46383:SF2">
    <property type="entry name" value="AMINOTRANSFERASE"/>
    <property type="match status" value="1"/>
</dbReference>
<protein>
    <submittedName>
        <fullName evidence="7">Pyridoxal phosphate-dependent aminotransferase</fullName>
    </submittedName>
</protein>
<dbReference type="Pfam" id="PF00155">
    <property type="entry name" value="Aminotran_1_2"/>
    <property type="match status" value="1"/>
</dbReference>
<accession>A0A9D9I1R5</accession>
<dbReference type="AlphaFoldDB" id="A0A9D9I1R5"/>
<evidence type="ECO:0000256" key="5">
    <source>
        <dbReference type="ARBA" id="ARBA00022898"/>
    </source>
</evidence>
<dbReference type="InterPro" id="IPR050596">
    <property type="entry name" value="AspAT/PAT-like"/>
</dbReference>
<dbReference type="InterPro" id="IPR015422">
    <property type="entry name" value="PyrdxlP-dep_Trfase_small"/>
</dbReference>
<gene>
    <name evidence="7" type="ORF">IAB93_00075</name>
</gene>
<dbReference type="Proteomes" id="UP000823597">
    <property type="component" value="Unassembled WGS sequence"/>
</dbReference>
<comment type="caution">
    <text evidence="7">The sequence shown here is derived from an EMBL/GenBank/DDBJ whole genome shotgun (WGS) entry which is preliminary data.</text>
</comment>
<organism evidence="7 8">
    <name type="scientific">Candidatus Merdivivens pullistercoris</name>
    <dbReference type="NCBI Taxonomy" id="2840873"/>
    <lineage>
        <taxon>Bacteria</taxon>
        <taxon>Pseudomonadati</taxon>
        <taxon>Bacteroidota</taxon>
        <taxon>Bacteroidia</taxon>
        <taxon>Bacteroidales</taxon>
        <taxon>Muribaculaceae</taxon>
        <taxon>Muribaculaceae incertae sedis</taxon>
        <taxon>Candidatus Merdivivens</taxon>
    </lineage>
</organism>
<comment type="similarity">
    <text evidence="2">Belongs to the class-I pyridoxal-phosphate-dependent aminotransferase family.</text>
</comment>
<dbReference type="SUPFAM" id="SSF53383">
    <property type="entry name" value="PLP-dependent transferases"/>
    <property type="match status" value="1"/>
</dbReference>
<dbReference type="InterPro" id="IPR004839">
    <property type="entry name" value="Aminotransferase_I/II_large"/>
</dbReference>
<keyword evidence="4" id="KW-0808">Transferase</keyword>
<dbReference type="InterPro" id="IPR015421">
    <property type="entry name" value="PyrdxlP-dep_Trfase_major"/>
</dbReference>
<proteinExistence type="inferred from homology"/>
<evidence type="ECO:0000313" key="8">
    <source>
        <dbReference type="Proteomes" id="UP000823597"/>
    </source>
</evidence>
<reference evidence="7" key="1">
    <citation type="submission" date="2020-10" db="EMBL/GenBank/DDBJ databases">
        <authorList>
            <person name="Gilroy R."/>
        </authorList>
    </citation>
    <scope>NUCLEOTIDE SEQUENCE</scope>
    <source>
        <strain evidence="7">10037</strain>
    </source>
</reference>
<reference evidence="7" key="2">
    <citation type="journal article" date="2021" name="PeerJ">
        <title>Extensive microbial diversity within the chicken gut microbiome revealed by metagenomics and culture.</title>
        <authorList>
            <person name="Gilroy R."/>
            <person name="Ravi A."/>
            <person name="Getino M."/>
            <person name="Pursley I."/>
            <person name="Horton D.L."/>
            <person name="Alikhan N.F."/>
            <person name="Baker D."/>
            <person name="Gharbi K."/>
            <person name="Hall N."/>
            <person name="Watson M."/>
            <person name="Adriaenssens E.M."/>
            <person name="Foster-Nyarko E."/>
            <person name="Jarju S."/>
            <person name="Secka A."/>
            <person name="Antonio M."/>
            <person name="Oren A."/>
            <person name="Chaudhuri R.R."/>
            <person name="La Ragione R."/>
            <person name="Hildebrand F."/>
            <person name="Pallen M.J."/>
        </authorList>
    </citation>
    <scope>NUCLEOTIDE SEQUENCE</scope>
    <source>
        <strain evidence="7">10037</strain>
    </source>
</reference>
<dbReference type="CDD" id="cd00609">
    <property type="entry name" value="AAT_like"/>
    <property type="match status" value="1"/>
</dbReference>
<dbReference type="EMBL" id="JADIME010000001">
    <property type="protein sequence ID" value="MBO8464376.1"/>
    <property type="molecule type" value="Genomic_DNA"/>
</dbReference>
<comment type="cofactor">
    <cofactor evidence="1">
        <name>pyridoxal 5'-phosphate</name>
        <dbReference type="ChEBI" id="CHEBI:597326"/>
    </cofactor>
</comment>
<dbReference type="GO" id="GO:0008483">
    <property type="term" value="F:transaminase activity"/>
    <property type="evidence" value="ECO:0007669"/>
    <property type="project" value="UniProtKB-KW"/>
</dbReference>
<dbReference type="InterPro" id="IPR015424">
    <property type="entry name" value="PyrdxlP-dep_Trfase"/>
</dbReference>
<evidence type="ECO:0000256" key="3">
    <source>
        <dbReference type="ARBA" id="ARBA00022576"/>
    </source>
</evidence>
<dbReference type="Gene3D" id="3.90.1150.10">
    <property type="entry name" value="Aspartate Aminotransferase, domain 1"/>
    <property type="match status" value="1"/>
</dbReference>
<keyword evidence="5" id="KW-0663">Pyridoxal phosphate</keyword>
<dbReference type="PANTHER" id="PTHR46383">
    <property type="entry name" value="ASPARTATE AMINOTRANSFERASE"/>
    <property type="match status" value="1"/>
</dbReference>
<feature type="domain" description="Aminotransferase class I/classII large" evidence="6">
    <location>
        <begin position="33"/>
        <end position="384"/>
    </location>
</feature>
<name>A0A9D9I1R5_9BACT</name>
<evidence type="ECO:0000313" key="7">
    <source>
        <dbReference type="EMBL" id="MBO8464376.1"/>
    </source>
</evidence>
<evidence type="ECO:0000256" key="2">
    <source>
        <dbReference type="ARBA" id="ARBA00007441"/>
    </source>
</evidence>
<sequence length="400" mass="44702">MLNLSKKAQLMPASPIRKLVPYADEAKKRGIKVYHLNIGQPDIESPKEAIKAVKDIELKLIEYPHSAGIPSYRNKLAKYYQNLGMDVNAGDMLITNGGSEAISMAISIICNPDDEIIVLEPFYTNYASFALQNDAVFKPITCKIENGFALPPMEEFEKAITPKTKAILICNPGNPTGTVYTKEELEQLGEIISRHNLYLISDEVYREFCYTEQPHYSCMYLKGVEDNVILVDSVSKRYSLCGVRIGAMISKNKEVMSAALRYAQARLCSPALGQIASEGALDASEEYFKSVKDEYIKRRDILVEALNKMEGVYTPTPMGAFYTIARLPIDDSERFAQWLLEDFSYEGQTVMVAPAAGFYATPGLGRNEVRIAYVLKESDLKAAMKCLEVALKQYPGRTLK</sequence>
<keyword evidence="3 7" id="KW-0032">Aminotransferase</keyword>
<evidence type="ECO:0000259" key="6">
    <source>
        <dbReference type="Pfam" id="PF00155"/>
    </source>
</evidence>
<dbReference type="GO" id="GO:0006520">
    <property type="term" value="P:amino acid metabolic process"/>
    <property type="evidence" value="ECO:0007669"/>
    <property type="project" value="InterPro"/>
</dbReference>
<evidence type="ECO:0000256" key="4">
    <source>
        <dbReference type="ARBA" id="ARBA00022679"/>
    </source>
</evidence>